<keyword evidence="1" id="KW-0472">Membrane</keyword>
<reference evidence="2 3" key="1">
    <citation type="submission" date="2013-11" db="EMBL/GenBank/DDBJ databases">
        <title>Draft genome of the bovine lungworm Dictyocaulus viviparus.</title>
        <authorList>
            <person name="Mitreva M."/>
        </authorList>
    </citation>
    <scope>NUCLEOTIDE SEQUENCE [LARGE SCALE GENOMIC DNA]</scope>
    <source>
        <strain evidence="2 3">HannoverDv2000</strain>
    </source>
</reference>
<keyword evidence="1" id="KW-1133">Transmembrane helix</keyword>
<feature type="transmembrane region" description="Helical" evidence="1">
    <location>
        <begin position="26"/>
        <end position="47"/>
    </location>
</feature>
<organism evidence="2 3">
    <name type="scientific">Dictyocaulus viviparus</name>
    <name type="common">Bovine lungworm</name>
    <dbReference type="NCBI Taxonomy" id="29172"/>
    <lineage>
        <taxon>Eukaryota</taxon>
        <taxon>Metazoa</taxon>
        <taxon>Ecdysozoa</taxon>
        <taxon>Nematoda</taxon>
        <taxon>Chromadorea</taxon>
        <taxon>Rhabditida</taxon>
        <taxon>Rhabditina</taxon>
        <taxon>Rhabditomorpha</taxon>
        <taxon>Strongyloidea</taxon>
        <taxon>Metastrongylidae</taxon>
        <taxon>Dictyocaulus</taxon>
    </lineage>
</organism>
<accession>A0A0D8XEX9</accession>
<feature type="transmembrane region" description="Helical" evidence="1">
    <location>
        <begin position="59"/>
        <end position="82"/>
    </location>
</feature>
<dbReference type="OrthoDB" id="10558674at2759"/>
<name>A0A0D8XEX9_DICVI</name>
<protein>
    <recommendedName>
        <fullName evidence="4">7TM GPCR serpentine receptor class x (Srx) domain-containing protein</fullName>
    </recommendedName>
</protein>
<sequence>MTSFSPTLVNITEKLQSFSSAELFRLHLLMLLLASLSAVEHLIVILASRRLCGFGARTAYILLSFESLVGFIYSFSIISSSFLSAIGLKWRDCVIIWRVCHFLIT</sequence>
<keyword evidence="3" id="KW-1185">Reference proteome</keyword>
<evidence type="ECO:0000313" key="2">
    <source>
        <dbReference type="EMBL" id="KJH42292.1"/>
    </source>
</evidence>
<dbReference type="AlphaFoldDB" id="A0A0D8XEX9"/>
<evidence type="ECO:0008006" key="4">
    <source>
        <dbReference type="Google" id="ProtNLM"/>
    </source>
</evidence>
<dbReference type="EMBL" id="KN716683">
    <property type="protein sequence ID" value="KJH42292.1"/>
    <property type="molecule type" value="Genomic_DNA"/>
</dbReference>
<evidence type="ECO:0000256" key="1">
    <source>
        <dbReference type="SAM" id="Phobius"/>
    </source>
</evidence>
<proteinExistence type="predicted"/>
<evidence type="ECO:0000313" key="3">
    <source>
        <dbReference type="Proteomes" id="UP000053766"/>
    </source>
</evidence>
<dbReference type="Proteomes" id="UP000053766">
    <property type="component" value="Unassembled WGS sequence"/>
</dbReference>
<reference evidence="3" key="2">
    <citation type="journal article" date="2016" name="Sci. Rep.">
        <title>Dictyocaulus viviparus genome, variome and transcriptome elucidate lungworm biology and support future intervention.</title>
        <authorList>
            <person name="McNulty S.N."/>
            <person name="Strube C."/>
            <person name="Rosa B.A."/>
            <person name="Martin J.C."/>
            <person name="Tyagi R."/>
            <person name="Choi Y.J."/>
            <person name="Wang Q."/>
            <person name="Hallsworth Pepin K."/>
            <person name="Zhang X."/>
            <person name="Ozersky P."/>
            <person name="Wilson R.K."/>
            <person name="Sternberg P.W."/>
            <person name="Gasser R.B."/>
            <person name="Mitreva M."/>
        </authorList>
    </citation>
    <scope>NUCLEOTIDE SEQUENCE [LARGE SCALE GENOMIC DNA]</scope>
    <source>
        <strain evidence="3">HannoverDv2000</strain>
    </source>
</reference>
<gene>
    <name evidence="2" type="ORF">DICVIV_11726</name>
</gene>
<keyword evidence="1" id="KW-0812">Transmembrane</keyword>